<organism evidence="1 2">
    <name type="scientific">Batillaria attramentaria</name>
    <dbReference type="NCBI Taxonomy" id="370345"/>
    <lineage>
        <taxon>Eukaryota</taxon>
        <taxon>Metazoa</taxon>
        <taxon>Spiralia</taxon>
        <taxon>Lophotrochozoa</taxon>
        <taxon>Mollusca</taxon>
        <taxon>Gastropoda</taxon>
        <taxon>Caenogastropoda</taxon>
        <taxon>Sorbeoconcha</taxon>
        <taxon>Cerithioidea</taxon>
        <taxon>Batillariidae</taxon>
        <taxon>Batillaria</taxon>
    </lineage>
</organism>
<name>A0ABD0M7Q6_9CAEN</name>
<proteinExistence type="predicted"/>
<accession>A0ABD0M7Q6</accession>
<sequence length="109" mass="12531">MYAHNTYSWSESHGKTTNHQIFTPWTTTQNSFPRNLIWQQLEKTRTGVRELTLTTDAYTATGKYKDRTEMNPSTCGSDYNSQKNGILHASNRWLSHLEGEKGSFRLGNT</sequence>
<gene>
    <name evidence="1" type="ORF">BaRGS_00000804</name>
</gene>
<dbReference type="EMBL" id="JACVVK020000003">
    <property type="protein sequence ID" value="KAK7507839.1"/>
    <property type="molecule type" value="Genomic_DNA"/>
</dbReference>
<dbReference type="AlphaFoldDB" id="A0ABD0M7Q6"/>
<reference evidence="1 2" key="1">
    <citation type="journal article" date="2023" name="Sci. Data">
        <title>Genome assembly of the Korean intertidal mud-creeper Batillaria attramentaria.</title>
        <authorList>
            <person name="Patra A.K."/>
            <person name="Ho P.T."/>
            <person name="Jun S."/>
            <person name="Lee S.J."/>
            <person name="Kim Y."/>
            <person name="Won Y.J."/>
        </authorList>
    </citation>
    <scope>NUCLEOTIDE SEQUENCE [LARGE SCALE GENOMIC DNA]</scope>
    <source>
        <strain evidence="1">Wonlab-2016</strain>
    </source>
</reference>
<evidence type="ECO:0000313" key="2">
    <source>
        <dbReference type="Proteomes" id="UP001519460"/>
    </source>
</evidence>
<evidence type="ECO:0000313" key="1">
    <source>
        <dbReference type="EMBL" id="KAK7507839.1"/>
    </source>
</evidence>
<keyword evidence="2" id="KW-1185">Reference proteome</keyword>
<comment type="caution">
    <text evidence="1">The sequence shown here is derived from an EMBL/GenBank/DDBJ whole genome shotgun (WGS) entry which is preliminary data.</text>
</comment>
<dbReference type="Proteomes" id="UP001519460">
    <property type="component" value="Unassembled WGS sequence"/>
</dbReference>
<protein>
    <submittedName>
        <fullName evidence="1">Uncharacterized protein</fullName>
    </submittedName>
</protein>